<dbReference type="EMBL" id="CP039126">
    <property type="protein sequence ID" value="QMW77622.1"/>
    <property type="molecule type" value="Genomic_DNA"/>
</dbReference>
<evidence type="ECO:0000313" key="3">
    <source>
        <dbReference type="Proteomes" id="UP000515789"/>
    </source>
</evidence>
<feature type="domain" description="IrrE N-terminal-like" evidence="1">
    <location>
        <begin position="62"/>
        <end position="145"/>
    </location>
</feature>
<evidence type="ECO:0000313" key="2">
    <source>
        <dbReference type="EMBL" id="QMW77622.1"/>
    </source>
</evidence>
<reference evidence="2 3" key="1">
    <citation type="submission" date="2019-04" db="EMBL/GenBank/DDBJ databases">
        <authorList>
            <person name="Schori C."/>
            <person name="Ahrens C."/>
        </authorList>
    </citation>
    <scope>NUCLEOTIDE SEQUENCE [LARGE SCALE GENOMIC DNA]</scope>
    <source>
        <strain evidence="2 3">DSM 2950</strain>
    </source>
</reference>
<sequence length="198" mass="23019">MNSEKLHQKVWEVCTECGIKDFPFDCIAVLKHYGFKVFTYEQARYLRPELYALCLDMSDDAFSDKILKVVFYNDKLCIQRIRFSLMHELGHFLLGHETESRENESEADAFAANLLAPEALIKYKNFHSAPSISSYFGISIAAANHIMMRTKYRSFWSTDKYEAKLLAYLYPNSSRIHFGEDGIVTSVKFDNIYYLVNN</sequence>
<dbReference type="Pfam" id="PF06114">
    <property type="entry name" value="Peptidase_M78"/>
    <property type="match status" value="1"/>
</dbReference>
<dbReference type="InterPro" id="IPR052345">
    <property type="entry name" value="Rad_response_metalloprotease"/>
</dbReference>
<name>A0A7G5MSM9_9FIRM</name>
<dbReference type="GeneID" id="75055679"/>
<accession>A0A7G5MSM9</accession>
<dbReference type="Gene3D" id="1.10.10.2910">
    <property type="match status" value="1"/>
</dbReference>
<dbReference type="InterPro" id="IPR010359">
    <property type="entry name" value="IrrE_HExxH"/>
</dbReference>
<gene>
    <name evidence="2" type="ORF">E5259_08475</name>
</gene>
<dbReference type="AlphaFoldDB" id="A0A7G5MSM9"/>
<protein>
    <submittedName>
        <fullName evidence="2">ImmA/IrrE family metallo-endopeptidase</fullName>
    </submittedName>
</protein>
<dbReference type="PANTHER" id="PTHR43236:SF2">
    <property type="entry name" value="BLL0069 PROTEIN"/>
    <property type="match status" value="1"/>
</dbReference>
<dbReference type="Proteomes" id="UP000515789">
    <property type="component" value="Chromosome"/>
</dbReference>
<dbReference type="RefSeq" id="WP_018598269.1">
    <property type="nucleotide sequence ID" value="NZ_AP031439.1"/>
</dbReference>
<dbReference type="PANTHER" id="PTHR43236">
    <property type="entry name" value="ANTITOXIN HIGA1"/>
    <property type="match status" value="1"/>
</dbReference>
<organism evidence="2 3">
    <name type="scientific">Blautia producta</name>
    <dbReference type="NCBI Taxonomy" id="33035"/>
    <lineage>
        <taxon>Bacteria</taxon>
        <taxon>Bacillati</taxon>
        <taxon>Bacillota</taxon>
        <taxon>Clostridia</taxon>
        <taxon>Lachnospirales</taxon>
        <taxon>Lachnospiraceae</taxon>
        <taxon>Blautia</taxon>
    </lineage>
</organism>
<evidence type="ECO:0000259" key="1">
    <source>
        <dbReference type="Pfam" id="PF06114"/>
    </source>
</evidence>
<proteinExistence type="predicted"/>